<dbReference type="PANTHER" id="PTHR42693:SF33">
    <property type="entry name" value="ARYLSULFATASE"/>
    <property type="match status" value="1"/>
</dbReference>
<protein>
    <submittedName>
        <fullName evidence="5">Arylsulfatase</fullName>
        <ecNumber evidence="5">3.1.6.1</ecNumber>
    </submittedName>
</protein>
<feature type="domain" description="Sulfatase N-terminal" evidence="4">
    <location>
        <begin position="38"/>
        <end position="367"/>
    </location>
</feature>
<evidence type="ECO:0000256" key="1">
    <source>
        <dbReference type="ARBA" id="ARBA00008779"/>
    </source>
</evidence>
<dbReference type="Gene3D" id="3.30.1120.10">
    <property type="match status" value="1"/>
</dbReference>
<evidence type="ECO:0000313" key="5">
    <source>
        <dbReference type="EMBL" id="AQQ08534.1"/>
    </source>
</evidence>
<dbReference type="PROSITE" id="PS51318">
    <property type="entry name" value="TAT"/>
    <property type="match status" value="1"/>
</dbReference>
<dbReference type="RefSeq" id="WP_161488050.1">
    <property type="nucleotide sequence ID" value="NZ_CP019633.1"/>
</dbReference>
<dbReference type="InterPro" id="IPR006311">
    <property type="entry name" value="TAT_signal"/>
</dbReference>
<dbReference type="EC" id="3.1.6.1" evidence="5"/>
<proteinExistence type="inferred from homology"/>
<dbReference type="OrthoDB" id="9783154at2"/>
<accession>A0A1Q2HMP6</accession>
<dbReference type="SUPFAM" id="SSF53649">
    <property type="entry name" value="Alkaline phosphatase-like"/>
    <property type="match status" value="1"/>
</dbReference>
<dbReference type="GO" id="GO:0004065">
    <property type="term" value="F:arylsulfatase activity"/>
    <property type="evidence" value="ECO:0007669"/>
    <property type="project" value="UniProtKB-EC"/>
</dbReference>
<feature type="signal peptide" evidence="3">
    <location>
        <begin position="1"/>
        <end position="29"/>
    </location>
</feature>
<keyword evidence="6" id="KW-1185">Reference proteome</keyword>
<evidence type="ECO:0000259" key="4">
    <source>
        <dbReference type="Pfam" id="PF00884"/>
    </source>
</evidence>
<dbReference type="InterPro" id="IPR017850">
    <property type="entry name" value="Alkaline_phosphatase_core_sf"/>
</dbReference>
<dbReference type="InterPro" id="IPR000917">
    <property type="entry name" value="Sulfatase_N"/>
</dbReference>
<reference evidence="6" key="1">
    <citation type="submission" date="2017-02" db="EMBL/GenBank/DDBJ databases">
        <title>Comparative genomics and description of representatives of a novel lineage of planctomycetes thriving in anoxic sediments.</title>
        <authorList>
            <person name="Spring S."/>
            <person name="Bunk B."/>
            <person name="Sproer C."/>
            <person name="Klenk H.-P."/>
        </authorList>
    </citation>
    <scope>NUCLEOTIDE SEQUENCE [LARGE SCALE GENOMIC DNA]</scope>
    <source>
        <strain evidence="6">L21-RPul-D3</strain>
    </source>
</reference>
<dbReference type="STRING" id="1940790.L21SP3_00318"/>
<evidence type="ECO:0000256" key="2">
    <source>
        <dbReference type="SAM" id="MobiDB-lite"/>
    </source>
</evidence>
<comment type="similarity">
    <text evidence="1">Belongs to the sulfatase family.</text>
</comment>
<keyword evidence="3" id="KW-0732">Signal</keyword>
<dbReference type="AlphaFoldDB" id="A0A1Q2HMP6"/>
<name>A0A1Q2HMP6_9BACT</name>
<dbReference type="EMBL" id="CP019633">
    <property type="protein sequence ID" value="AQQ08534.1"/>
    <property type="molecule type" value="Genomic_DNA"/>
</dbReference>
<feature type="chain" id="PRO_5012795013" evidence="3">
    <location>
        <begin position="30"/>
        <end position="465"/>
    </location>
</feature>
<evidence type="ECO:0000256" key="3">
    <source>
        <dbReference type="SAM" id="SignalP"/>
    </source>
</evidence>
<keyword evidence="5" id="KW-0378">Hydrolase</keyword>
<sequence precursor="true">MTEKIQRRSFLKASGALLAGSLFPAYSSAGVSKKMKKPNILYILVDDMGWSDVGYHDSQLQSPNIDRLVKSGAEMDCFYVQPQCTPTRVALMTGKYPSRFGNHCIQASNKQAYPKGTQTMASMLKKQGYDTAVMGKWHMGSKPEWGPNHHGFDYSYGSLSGAIGMYDHRYRLDSEYVKTWHRNSEFAEEEVGHVTDLVTREAVNWLKEDKRKENPFFLYMAYHSVHIPLVENHRTVAKFDYIKDPDRRLMAAAVYHLDQCVGRLLDTLEELGIRENTLIVFSSDNGGLKDGSRKPPLGEPEHYPQPNPQLGKDFSMNDPLRGGKCTAFEGGIRVPACVNWKGVIKPQKMTQRMHIVDWMPTIAHLTGCRTDPEWDGKDMWKHITGKAEKNESRDVYIVWHSGRTWEALISGDWKIVRNGQNSKWQLYDLSNDPYETVNLADTNKKKFSELVQIYKKERSKDAKGV</sequence>
<evidence type="ECO:0000313" key="6">
    <source>
        <dbReference type="Proteomes" id="UP000188273"/>
    </source>
</evidence>
<dbReference type="Gene3D" id="3.40.720.10">
    <property type="entry name" value="Alkaline Phosphatase, subunit A"/>
    <property type="match status" value="1"/>
</dbReference>
<dbReference type="PANTHER" id="PTHR42693">
    <property type="entry name" value="ARYLSULFATASE FAMILY MEMBER"/>
    <property type="match status" value="1"/>
</dbReference>
<dbReference type="Proteomes" id="UP000188273">
    <property type="component" value="Chromosome"/>
</dbReference>
<dbReference type="InterPro" id="IPR050738">
    <property type="entry name" value="Sulfatase"/>
</dbReference>
<dbReference type="Pfam" id="PF00884">
    <property type="entry name" value="Sulfatase"/>
    <property type="match status" value="1"/>
</dbReference>
<dbReference type="KEGG" id="pbu:L21SP3_00318"/>
<organism evidence="5 6">
    <name type="scientific">Sedimentisphaera cyanobacteriorum</name>
    <dbReference type="NCBI Taxonomy" id="1940790"/>
    <lineage>
        <taxon>Bacteria</taxon>
        <taxon>Pseudomonadati</taxon>
        <taxon>Planctomycetota</taxon>
        <taxon>Phycisphaerae</taxon>
        <taxon>Sedimentisphaerales</taxon>
        <taxon>Sedimentisphaeraceae</taxon>
        <taxon>Sedimentisphaera</taxon>
    </lineage>
</organism>
<gene>
    <name evidence="5" type="primary">atsA_7</name>
    <name evidence="5" type="ORF">L21SP3_00318</name>
</gene>
<feature type="region of interest" description="Disordered" evidence="2">
    <location>
        <begin position="284"/>
        <end position="309"/>
    </location>
</feature>